<organism evidence="2 3">
    <name type="scientific">Liparis tanakae</name>
    <name type="common">Tanaka's snailfish</name>
    <dbReference type="NCBI Taxonomy" id="230148"/>
    <lineage>
        <taxon>Eukaryota</taxon>
        <taxon>Metazoa</taxon>
        <taxon>Chordata</taxon>
        <taxon>Craniata</taxon>
        <taxon>Vertebrata</taxon>
        <taxon>Euteleostomi</taxon>
        <taxon>Actinopterygii</taxon>
        <taxon>Neopterygii</taxon>
        <taxon>Teleostei</taxon>
        <taxon>Neoteleostei</taxon>
        <taxon>Acanthomorphata</taxon>
        <taxon>Eupercaria</taxon>
        <taxon>Perciformes</taxon>
        <taxon>Cottioidei</taxon>
        <taxon>Cottales</taxon>
        <taxon>Liparidae</taxon>
        <taxon>Liparis</taxon>
    </lineage>
</organism>
<evidence type="ECO:0000256" key="1">
    <source>
        <dbReference type="SAM" id="MobiDB-lite"/>
    </source>
</evidence>
<dbReference type="EMBL" id="SRLO01001354">
    <property type="protein sequence ID" value="TNN38634.1"/>
    <property type="molecule type" value="Genomic_DNA"/>
</dbReference>
<protein>
    <submittedName>
        <fullName evidence="2">Uncharacterized protein</fullName>
    </submittedName>
</protein>
<evidence type="ECO:0000313" key="2">
    <source>
        <dbReference type="EMBL" id="TNN38634.1"/>
    </source>
</evidence>
<dbReference type="AlphaFoldDB" id="A0A4Z2FCZ1"/>
<name>A0A4Z2FCZ1_9TELE</name>
<proteinExistence type="predicted"/>
<gene>
    <name evidence="2" type="ORF">EYF80_051197</name>
</gene>
<feature type="compositionally biased region" description="Polar residues" evidence="1">
    <location>
        <begin position="19"/>
        <end position="35"/>
    </location>
</feature>
<keyword evidence="3" id="KW-1185">Reference proteome</keyword>
<dbReference type="Proteomes" id="UP000314294">
    <property type="component" value="Unassembled WGS sequence"/>
</dbReference>
<comment type="caution">
    <text evidence="2">The sequence shown here is derived from an EMBL/GenBank/DDBJ whole genome shotgun (WGS) entry which is preliminary data.</text>
</comment>
<sequence length="129" mass="13650">MLIPPISGPSDRWYGNPDVPTTATLAALSDSSPAKSTDALRMEPRAEPPVWTLNPATYEGGSDHDGVPAQPGVVDLFGVFVSLQQLHALQRCDEPSLNRTALSAGSTDTTCGREARLLGGEPVLLLRDV</sequence>
<accession>A0A4Z2FCZ1</accession>
<evidence type="ECO:0000313" key="3">
    <source>
        <dbReference type="Proteomes" id="UP000314294"/>
    </source>
</evidence>
<feature type="region of interest" description="Disordered" evidence="1">
    <location>
        <begin position="1"/>
        <end position="50"/>
    </location>
</feature>
<reference evidence="2 3" key="1">
    <citation type="submission" date="2019-03" db="EMBL/GenBank/DDBJ databases">
        <title>First draft genome of Liparis tanakae, snailfish: a comprehensive survey of snailfish specific genes.</title>
        <authorList>
            <person name="Kim W."/>
            <person name="Song I."/>
            <person name="Jeong J.-H."/>
            <person name="Kim D."/>
            <person name="Kim S."/>
            <person name="Ryu S."/>
            <person name="Song J.Y."/>
            <person name="Lee S.K."/>
        </authorList>
    </citation>
    <scope>NUCLEOTIDE SEQUENCE [LARGE SCALE GENOMIC DNA]</scope>
    <source>
        <tissue evidence="2">Muscle</tissue>
    </source>
</reference>